<evidence type="ECO:0008006" key="4">
    <source>
        <dbReference type="Google" id="ProtNLM"/>
    </source>
</evidence>
<evidence type="ECO:0000313" key="2">
    <source>
        <dbReference type="EMBL" id="KKQ37535.1"/>
    </source>
</evidence>
<feature type="transmembrane region" description="Helical" evidence="1">
    <location>
        <begin position="24"/>
        <end position="45"/>
    </location>
</feature>
<protein>
    <recommendedName>
        <fullName evidence="4">DUF4352 domain-containing protein</fullName>
    </recommendedName>
</protein>
<keyword evidence="1" id="KW-1133">Transmembrane helix</keyword>
<dbReference type="EMBL" id="LBTI01000016">
    <property type="protein sequence ID" value="KKQ37535.1"/>
    <property type="molecule type" value="Genomic_DNA"/>
</dbReference>
<accession>A0A0G0HG60</accession>
<proteinExistence type="predicted"/>
<evidence type="ECO:0000313" key="3">
    <source>
        <dbReference type="Proteomes" id="UP000034591"/>
    </source>
</evidence>
<sequence>MEISTKFNSVKERVNLSERKTTKLIKYAIILAVLLVVITLGLKVFNKSDNSSIDNKKVELKPAWGSQTLNKEFSFPLKNSEGEEVSSIKYFIDNAELRDEIIVKGKQAQSVKGRTFLILNIKVKNEFTQSIEINTKDYVRLSVGGNDTEWFAPDIHNDPLEVQAISTEPTRLGFAINESDKNLTIAVGEINGEKEKIQLTLN</sequence>
<dbReference type="STRING" id="1618545.US53_C0016G0003"/>
<evidence type="ECO:0000256" key="1">
    <source>
        <dbReference type="SAM" id="Phobius"/>
    </source>
</evidence>
<name>A0A0G0HG60_9BACT</name>
<dbReference type="Proteomes" id="UP000034591">
    <property type="component" value="Unassembled WGS sequence"/>
</dbReference>
<reference evidence="2 3" key="1">
    <citation type="journal article" date="2015" name="Nature">
        <title>rRNA introns, odd ribosomes, and small enigmatic genomes across a large radiation of phyla.</title>
        <authorList>
            <person name="Brown C.T."/>
            <person name="Hug L.A."/>
            <person name="Thomas B.C."/>
            <person name="Sharon I."/>
            <person name="Castelle C.J."/>
            <person name="Singh A."/>
            <person name="Wilkins M.J."/>
            <person name="Williams K.H."/>
            <person name="Banfield J.F."/>
        </authorList>
    </citation>
    <scope>NUCLEOTIDE SEQUENCE [LARGE SCALE GENOMIC DNA]</scope>
</reference>
<dbReference type="AlphaFoldDB" id="A0A0G0HG60"/>
<keyword evidence="1" id="KW-0472">Membrane</keyword>
<keyword evidence="1" id="KW-0812">Transmembrane</keyword>
<gene>
    <name evidence="2" type="ORF">US53_C0016G0003</name>
</gene>
<organism evidence="2 3">
    <name type="scientific">Candidatus Woesebacteria bacterium GW2011_GWA1_37_7</name>
    <dbReference type="NCBI Taxonomy" id="1618545"/>
    <lineage>
        <taxon>Bacteria</taxon>
        <taxon>Candidatus Woeseibacteriota</taxon>
    </lineage>
</organism>
<comment type="caution">
    <text evidence="2">The sequence shown here is derived from an EMBL/GenBank/DDBJ whole genome shotgun (WGS) entry which is preliminary data.</text>
</comment>